<gene>
    <name evidence="2" type="ORF">CLG85_015820</name>
    <name evidence="3" type="ORF">CLG85_17000</name>
</gene>
<evidence type="ECO:0000259" key="1">
    <source>
        <dbReference type="Pfam" id="PF06568"/>
    </source>
</evidence>
<dbReference type="Pfam" id="PF06568">
    <property type="entry name" value="YjiS-like"/>
    <property type="match status" value="1"/>
</dbReference>
<accession>A0A2A3JS33</accession>
<reference evidence="4" key="2">
    <citation type="submission" date="2023-07" db="EMBL/GenBank/DDBJ databases">
        <title>Yangia mangrovi SAOS 153D genome.</title>
        <authorList>
            <person name="Verma A."/>
            <person name="Pal Y."/>
            <person name="Sundharam S."/>
            <person name="Bisht B."/>
            <person name="Srinivasan K."/>
        </authorList>
    </citation>
    <scope>NUCLEOTIDE SEQUENCE [LARGE SCALE GENOMIC DNA]</scope>
    <source>
        <strain evidence="4">SAOS 153D</strain>
    </source>
</reference>
<organism evidence="3">
    <name type="scientific">Alloyangia mangrovi</name>
    <dbReference type="NCBI Taxonomy" id="1779329"/>
    <lineage>
        <taxon>Bacteria</taxon>
        <taxon>Pseudomonadati</taxon>
        <taxon>Pseudomonadota</taxon>
        <taxon>Alphaproteobacteria</taxon>
        <taxon>Rhodobacterales</taxon>
        <taxon>Roseobacteraceae</taxon>
        <taxon>Alloyangia</taxon>
    </lineage>
</organism>
<evidence type="ECO:0000313" key="2">
    <source>
        <dbReference type="EMBL" id="MCT4371707.1"/>
    </source>
</evidence>
<keyword evidence="4" id="KW-1185">Reference proteome</keyword>
<name>A0A2A3JS33_9RHOB</name>
<dbReference type="EMBL" id="NTHN01000289">
    <property type="protein sequence ID" value="PBD18015.1"/>
    <property type="molecule type" value="Genomic_DNA"/>
</dbReference>
<dbReference type="AlphaFoldDB" id="A0A2A3JS33"/>
<dbReference type="InterPro" id="IPR009506">
    <property type="entry name" value="YjiS-like"/>
</dbReference>
<sequence>MPRDIALPRARIGHRPLRRAPLLTRFVDLLGLARQRRKLAELDDHLLRDLGLTKRQALEEAKRGFWDAPGHWRL</sequence>
<reference evidence="2" key="3">
    <citation type="submission" date="2024-05" db="EMBL/GenBank/DDBJ databases">
        <title>Yangia mangrovi SAOS 153D genome.</title>
        <authorList>
            <person name="Verma A."/>
            <person name="Pal Y."/>
            <person name="Sundharam S."/>
            <person name="Bisht B."/>
            <person name="Srinivasan K."/>
        </authorList>
    </citation>
    <scope>NUCLEOTIDE SEQUENCE</scope>
    <source>
        <strain evidence="2">SAOS 153D</strain>
    </source>
</reference>
<dbReference type="EMBL" id="NTHN02000030">
    <property type="protein sequence ID" value="MCT4371707.1"/>
    <property type="molecule type" value="Genomic_DNA"/>
</dbReference>
<feature type="domain" description="YjiS-like" evidence="1">
    <location>
        <begin position="33"/>
        <end position="53"/>
    </location>
</feature>
<reference evidence="3" key="1">
    <citation type="submission" date="2017-09" db="EMBL/GenBank/DDBJ databases">
        <title>Yangia sp. SAOS 153D whole genome sequencing.</title>
        <authorList>
            <person name="Verma A."/>
            <person name="Krishnamurthi S."/>
        </authorList>
    </citation>
    <scope>NUCLEOTIDE SEQUENCE [LARGE SCALE GENOMIC DNA]</scope>
    <source>
        <strain evidence="3">SAOS 153D</strain>
    </source>
</reference>
<dbReference type="Proteomes" id="UP000217448">
    <property type="component" value="Unassembled WGS sequence"/>
</dbReference>
<proteinExistence type="predicted"/>
<comment type="caution">
    <text evidence="3">The sequence shown here is derived from an EMBL/GenBank/DDBJ whole genome shotgun (WGS) entry which is preliminary data.</text>
</comment>
<evidence type="ECO:0000313" key="4">
    <source>
        <dbReference type="Proteomes" id="UP000217448"/>
    </source>
</evidence>
<protein>
    <submittedName>
        <fullName evidence="2">DUF1127 domain-containing protein</fullName>
    </submittedName>
</protein>
<dbReference type="OrthoDB" id="8096613at2"/>
<dbReference type="RefSeq" id="WP_095883328.1">
    <property type="nucleotide sequence ID" value="NZ_NTHN02000030.1"/>
</dbReference>
<evidence type="ECO:0000313" key="3">
    <source>
        <dbReference type="EMBL" id="PBD18015.1"/>
    </source>
</evidence>